<keyword evidence="4" id="KW-1185">Reference proteome</keyword>
<evidence type="ECO:0000256" key="2">
    <source>
        <dbReference type="SAM" id="MobiDB-lite"/>
    </source>
</evidence>
<accession>A0A2P8DY74</accession>
<gene>
    <name evidence="3" type="ORF">CLV30_11192</name>
</gene>
<feature type="region of interest" description="Disordered" evidence="2">
    <location>
        <begin position="105"/>
        <end position="124"/>
    </location>
</feature>
<evidence type="ECO:0008006" key="5">
    <source>
        <dbReference type="Google" id="ProtNLM"/>
    </source>
</evidence>
<name>A0A2P8DY74_9ACTN</name>
<protein>
    <recommendedName>
        <fullName evidence="5">Phage integrase family protein</fullName>
    </recommendedName>
</protein>
<dbReference type="GO" id="GO:0003677">
    <property type="term" value="F:DNA binding"/>
    <property type="evidence" value="ECO:0007669"/>
    <property type="project" value="InterPro"/>
</dbReference>
<dbReference type="Gene3D" id="1.10.443.10">
    <property type="entry name" value="Intergrase catalytic core"/>
    <property type="match status" value="1"/>
</dbReference>
<dbReference type="EMBL" id="PYGE01000011">
    <property type="protein sequence ID" value="PSL02137.1"/>
    <property type="molecule type" value="Genomic_DNA"/>
</dbReference>
<dbReference type="GO" id="GO:0006310">
    <property type="term" value="P:DNA recombination"/>
    <property type="evidence" value="ECO:0007669"/>
    <property type="project" value="UniProtKB-KW"/>
</dbReference>
<evidence type="ECO:0000313" key="4">
    <source>
        <dbReference type="Proteomes" id="UP000243528"/>
    </source>
</evidence>
<sequence>MYGKDDRGGIGTGTSCHAHILLSLRLLVVADNNRAVRVPAVLLIDEFDTALATSGASAATRRQRRWALTEAVRFAADATGRTPDQVDVATLLRTDVVAGWLASAASGDTHSRGPHREASRASLRARRASVRAIADHLQLPTPDVPVPTASTAERLTTAQARAAVRSLLGGPPPRMQRSTWARTAVLAALVVDTGERTGALTGLAVDAIDQQAGTVDLGTHTVPLHRDTTAVLHAWLHERSTLVHSLEGSPPPQLWVTTRTVRTGRGETARLHHAGLPLTERALHLSHQRCLRRLVLAGAHVDLLRLGQYRPEQKISRPGPD</sequence>
<dbReference type="AlphaFoldDB" id="A0A2P8DY74"/>
<evidence type="ECO:0000313" key="3">
    <source>
        <dbReference type="EMBL" id="PSL02137.1"/>
    </source>
</evidence>
<comment type="caution">
    <text evidence="3">The sequence shown here is derived from an EMBL/GenBank/DDBJ whole genome shotgun (WGS) entry which is preliminary data.</text>
</comment>
<evidence type="ECO:0000256" key="1">
    <source>
        <dbReference type="ARBA" id="ARBA00023172"/>
    </source>
</evidence>
<reference evidence="3 4" key="1">
    <citation type="submission" date="2018-03" db="EMBL/GenBank/DDBJ databases">
        <title>Genomic Encyclopedia of Archaeal and Bacterial Type Strains, Phase II (KMG-II): from individual species to whole genera.</title>
        <authorList>
            <person name="Goeker M."/>
        </authorList>
    </citation>
    <scope>NUCLEOTIDE SEQUENCE [LARGE SCALE GENOMIC DNA]</scope>
    <source>
        <strain evidence="3 4">DSM 45211</strain>
    </source>
</reference>
<dbReference type="Proteomes" id="UP000243528">
    <property type="component" value="Unassembled WGS sequence"/>
</dbReference>
<dbReference type="GO" id="GO:0015074">
    <property type="term" value="P:DNA integration"/>
    <property type="evidence" value="ECO:0007669"/>
    <property type="project" value="InterPro"/>
</dbReference>
<organism evidence="3 4">
    <name type="scientific">Haloactinopolyspora alba</name>
    <dbReference type="NCBI Taxonomy" id="648780"/>
    <lineage>
        <taxon>Bacteria</taxon>
        <taxon>Bacillati</taxon>
        <taxon>Actinomycetota</taxon>
        <taxon>Actinomycetes</taxon>
        <taxon>Jiangellales</taxon>
        <taxon>Jiangellaceae</taxon>
        <taxon>Haloactinopolyspora</taxon>
    </lineage>
</organism>
<feature type="compositionally biased region" description="Basic and acidic residues" evidence="2">
    <location>
        <begin position="109"/>
        <end position="119"/>
    </location>
</feature>
<dbReference type="InterPro" id="IPR013762">
    <property type="entry name" value="Integrase-like_cat_sf"/>
</dbReference>
<dbReference type="SUPFAM" id="SSF56349">
    <property type="entry name" value="DNA breaking-rejoining enzymes"/>
    <property type="match status" value="1"/>
</dbReference>
<proteinExistence type="predicted"/>
<keyword evidence="1" id="KW-0233">DNA recombination</keyword>
<dbReference type="InterPro" id="IPR011010">
    <property type="entry name" value="DNA_brk_join_enz"/>
</dbReference>